<evidence type="ECO:0000256" key="2">
    <source>
        <dbReference type="ARBA" id="ARBA00023125"/>
    </source>
</evidence>
<evidence type="ECO:0000313" key="8">
    <source>
        <dbReference type="Proteomes" id="UP000286931"/>
    </source>
</evidence>
<organism evidence="7 8">
    <name type="scientific">Embleya hyalina</name>
    <dbReference type="NCBI Taxonomy" id="516124"/>
    <lineage>
        <taxon>Bacteria</taxon>
        <taxon>Bacillati</taxon>
        <taxon>Actinomycetota</taxon>
        <taxon>Actinomycetes</taxon>
        <taxon>Kitasatosporales</taxon>
        <taxon>Streptomycetaceae</taxon>
        <taxon>Embleya</taxon>
    </lineage>
</organism>
<keyword evidence="8" id="KW-1185">Reference proteome</keyword>
<evidence type="ECO:0000256" key="1">
    <source>
        <dbReference type="ARBA" id="ARBA00023015"/>
    </source>
</evidence>
<dbReference type="GO" id="GO:0003677">
    <property type="term" value="F:DNA binding"/>
    <property type="evidence" value="ECO:0007669"/>
    <property type="project" value="UniProtKB-UniRule"/>
</dbReference>
<proteinExistence type="predicted"/>
<evidence type="ECO:0000256" key="3">
    <source>
        <dbReference type="ARBA" id="ARBA00023163"/>
    </source>
</evidence>
<dbReference type="AlphaFoldDB" id="A0A401Z6T0"/>
<dbReference type="Proteomes" id="UP000286931">
    <property type="component" value="Unassembled WGS sequence"/>
</dbReference>
<feature type="region of interest" description="Disordered" evidence="5">
    <location>
        <begin position="1"/>
        <end position="51"/>
    </location>
</feature>
<dbReference type="InterPro" id="IPR001647">
    <property type="entry name" value="HTH_TetR"/>
</dbReference>
<evidence type="ECO:0000256" key="5">
    <source>
        <dbReference type="SAM" id="MobiDB-lite"/>
    </source>
</evidence>
<gene>
    <name evidence="7" type="ORF">EHYA_10312</name>
</gene>
<evidence type="ECO:0000256" key="4">
    <source>
        <dbReference type="PROSITE-ProRule" id="PRU00335"/>
    </source>
</evidence>
<keyword evidence="1" id="KW-0805">Transcription regulation</keyword>
<dbReference type="Gene3D" id="1.10.10.60">
    <property type="entry name" value="Homeodomain-like"/>
    <property type="match status" value="1"/>
</dbReference>
<dbReference type="Pfam" id="PF02909">
    <property type="entry name" value="TetR_C_1"/>
    <property type="match status" value="1"/>
</dbReference>
<feature type="DNA-binding region" description="H-T-H motif" evidence="4">
    <location>
        <begin position="79"/>
        <end position="98"/>
    </location>
</feature>
<feature type="compositionally biased region" description="Low complexity" evidence="5">
    <location>
        <begin position="1"/>
        <end position="28"/>
    </location>
</feature>
<dbReference type="PROSITE" id="PS50977">
    <property type="entry name" value="HTH_TETR_2"/>
    <property type="match status" value="1"/>
</dbReference>
<dbReference type="InterPro" id="IPR009057">
    <property type="entry name" value="Homeodomain-like_sf"/>
</dbReference>
<dbReference type="InterPro" id="IPR036271">
    <property type="entry name" value="Tet_transcr_reg_TetR-rel_C_sf"/>
</dbReference>
<dbReference type="InterPro" id="IPR004111">
    <property type="entry name" value="Repressor_TetR_C"/>
</dbReference>
<reference evidence="7 8" key="1">
    <citation type="submission" date="2018-12" db="EMBL/GenBank/DDBJ databases">
        <title>Draft genome sequence of Embleya hyalina NBRC 13850T.</title>
        <authorList>
            <person name="Komaki H."/>
            <person name="Hosoyama A."/>
            <person name="Kimura A."/>
            <person name="Ichikawa N."/>
            <person name="Tamura T."/>
        </authorList>
    </citation>
    <scope>NUCLEOTIDE SEQUENCE [LARGE SCALE GENOMIC DNA]</scope>
    <source>
        <strain evidence="7 8">NBRC 13850</strain>
    </source>
</reference>
<accession>A0A401Z6T0</accession>
<name>A0A401Z6T0_9ACTN</name>
<dbReference type="Gene3D" id="1.10.357.10">
    <property type="entry name" value="Tetracycline Repressor, domain 2"/>
    <property type="match status" value="1"/>
</dbReference>
<dbReference type="SUPFAM" id="SSF46689">
    <property type="entry name" value="Homeodomain-like"/>
    <property type="match status" value="1"/>
</dbReference>
<evidence type="ECO:0000313" key="7">
    <source>
        <dbReference type="EMBL" id="GCE02535.1"/>
    </source>
</evidence>
<keyword evidence="2 4" id="KW-0238">DNA-binding</keyword>
<feature type="compositionally biased region" description="Gly residues" evidence="5">
    <location>
        <begin position="29"/>
        <end position="43"/>
    </location>
</feature>
<sequence length="262" mass="27074">MESSMPGSMSAAGASGAPDGSAGDAASGSAGGAAGGAASGSAGGAPEAAKPGRPKAVSLEAILSAATEIADDRGLDAVSFRVLGDRLGVSPMAIHRTTGGIEALRHTMVSEVVGRVTRSIVWPDDWQGIVRVFADELRALLMRHPLVLEAHRRAALDAPGADAVAHRVAGALRTAGLDDERAAYAYATVHDFVTGHVAIRLGRGELEHYDASPERQAVSVFARYHDYAERFRQGLELLITGIESTIGEERPAGTAGHPRGRA</sequence>
<protein>
    <submittedName>
        <fullName evidence="7">TetR family transcriptional regulator</fullName>
    </submittedName>
</protein>
<evidence type="ECO:0000259" key="6">
    <source>
        <dbReference type="PROSITE" id="PS50977"/>
    </source>
</evidence>
<keyword evidence="3" id="KW-0804">Transcription</keyword>
<comment type="caution">
    <text evidence="7">The sequence shown here is derived from an EMBL/GenBank/DDBJ whole genome shotgun (WGS) entry which is preliminary data.</text>
</comment>
<dbReference type="EMBL" id="BIFH01000067">
    <property type="protein sequence ID" value="GCE02535.1"/>
    <property type="molecule type" value="Genomic_DNA"/>
</dbReference>
<dbReference type="SUPFAM" id="SSF48498">
    <property type="entry name" value="Tetracyclin repressor-like, C-terminal domain"/>
    <property type="match status" value="1"/>
</dbReference>
<feature type="domain" description="HTH tetR-type" evidence="6">
    <location>
        <begin position="56"/>
        <end position="116"/>
    </location>
</feature>
<dbReference type="GO" id="GO:0045892">
    <property type="term" value="P:negative regulation of DNA-templated transcription"/>
    <property type="evidence" value="ECO:0007669"/>
    <property type="project" value="InterPro"/>
</dbReference>